<gene>
    <name evidence="7" type="ORF">EV148_106225</name>
</gene>
<keyword evidence="3" id="KW-0201">Cytochrome c-type biogenesis</keyword>
<dbReference type="InterPro" id="IPR050553">
    <property type="entry name" value="Thioredoxin_ResA/DsbE_sf"/>
</dbReference>
<dbReference type="SUPFAM" id="SSF52833">
    <property type="entry name" value="Thioredoxin-like"/>
    <property type="match status" value="1"/>
</dbReference>
<evidence type="ECO:0000313" key="7">
    <source>
        <dbReference type="EMBL" id="TCO40070.1"/>
    </source>
</evidence>
<comment type="similarity">
    <text evidence="2">Belongs to the thioredoxin family. DsbE subfamily.</text>
</comment>
<dbReference type="PROSITE" id="PS00194">
    <property type="entry name" value="THIOREDOXIN_1"/>
    <property type="match status" value="1"/>
</dbReference>
<dbReference type="GO" id="GO:0015036">
    <property type="term" value="F:disulfide oxidoreductase activity"/>
    <property type="evidence" value="ECO:0007669"/>
    <property type="project" value="InterPro"/>
</dbReference>
<dbReference type="InterPro" id="IPR013766">
    <property type="entry name" value="Thioredoxin_domain"/>
</dbReference>
<dbReference type="InterPro" id="IPR004799">
    <property type="entry name" value="Periplasmic_diS_OxRdtase_DsbE"/>
</dbReference>
<dbReference type="Gene3D" id="3.40.30.10">
    <property type="entry name" value="Glutaredoxin"/>
    <property type="match status" value="1"/>
</dbReference>
<dbReference type="PROSITE" id="PS51352">
    <property type="entry name" value="THIOREDOXIN_2"/>
    <property type="match status" value="1"/>
</dbReference>
<evidence type="ECO:0000256" key="2">
    <source>
        <dbReference type="ARBA" id="ARBA00007758"/>
    </source>
</evidence>
<keyword evidence="8" id="KW-1185">Reference proteome</keyword>
<dbReference type="EMBL" id="SLWQ01000006">
    <property type="protein sequence ID" value="TCO40070.1"/>
    <property type="molecule type" value="Genomic_DNA"/>
</dbReference>
<dbReference type="PANTHER" id="PTHR42852">
    <property type="entry name" value="THIOL:DISULFIDE INTERCHANGE PROTEIN DSBE"/>
    <property type="match status" value="1"/>
</dbReference>
<protein>
    <submittedName>
        <fullName evidence="7">Cytochrome c biogenesis protein CcmG/thiol:disulfide interchange protein DsbE</fullName>
    </submittedName>
</protein>
<dbReference type="GO" id="GO:0017004">
    <property type="term" value="P:cytochrome complex assembly"/>
    <property type="evidence" value="ECO:0007669"/>
    <property type="project" value="UniProtKB-KW"/>
</dbReference>
<accession>A0A4V2S2D5</accession>
<reference evidence="7 8" key="1">
    <citation type="journal article" date="2015" name="Stand. Genomic Sci.">
        <title>Genomic Encyclopedia of Bacterial and Archaeal Type Strains, Phase III: the genomes of soil and plant-associated and newly described type strains.</title>
        <authorList>
            <person name="Whitman W.B."/>
            <person name="Woyke T."/>
            <person name="Klenk H.P."/>
            <person name="Zhou Y."/>
            <person name="Lilburn T.G."/>
            <person name="Beck B.J."/>
            <person name="De Vos P."/>
            <person name="Vandamme P."/>
            <person name="Eisen J.A."/>
            <person name="Garrity G."/>
            <person name="Hugenholtz P."/>
            <person name="Kyrpides N.C."/>
        </authorList>
    </citation>
    <scope>NUCLEOTIDE SEQUENCE [LARGE SCALE GENOMIC DNA]</scope>
    <source>
        <strain evidence="7 8">A3</strain>
    </source>
</reference>
<proteinExistence type="inferred from homology"/>
<sequence length="181" mass="19908">MTTRLLPFAGFLLVLALLGFGVWWSGTHDLREVPSPLIGKPAPAFSLPLLDDPSKSLGSKDLAGKPYLLNVFASWCVACRDEHPILMREGKRLGIRLVGFNYKDPAEDAKRWLAQYGNPYDDVVADLPGDVAIDFGVTGAPETFLVDADGIVRYKYISPITPQVIATELLPRIAKLQQETK</sequence>
<dbReference type="GO" id="GO:0030288">
    <property type="term" value="C:outer membrane-bounded periplasmic space"/>
    <property type="evidence" value="ECO:0007669"/>
    <property type="project" value="InterPro"/>
</dbReference>
<feature type="domain" description="Thioredoxin" evidence="6">
    <location>
        <begin position="36"/>
        <end position="178"/>
    </location>
</feature>
<evidence type="ECO:0000259" key="6">
    <source>
        <dbReference type="PROSITE" id="PS51352"/>
    </source>
</evidence>
<dbReference type="PANTHER" id="PTHR42852:SF6">
    <property type="entry name" value="THIOL:DISULFIDE INTERCHANGE PROTEIN DSBE"/>
    <property type="match status" value="1"/>
</dbReference>
<dbReference type="RefSeq" id="WP_131998705.1">
    <property type="nucleotide sequence ID" value="NZ_SLWQ01000006.1"/>
</dbReference>
<dbReference type="CDD" id="cd03010">
    <property type="entry name" value="TlpA_like_DsbE"/>
    <property type="match status" value="1"/>
</dbReference>
<evidence type="ECO:0000313" key="8">
    <source>
        <dbReference type="Proteomes" id="UP000294862"/>
    </source>
</evidence>
<dbReference type="GO" id="GO:0005886">
    <property type="term" value="C:plasma membrane"/>
    <property type="evidence" value="ECO:0007669"/>
    <property type="project" value="UniProtKB-SubCell"/>
</dbReference>
<dbReference type="InterPro" id="IPR036249">
    <property type="entry name" value="Thioredoxin-like_sf"/>
</dbReference>
<comment type="caution">
    <text evidence="7">The sequence shown here is derived from an EMBL/GenBank/DDBJ whole genome shotgun (WGS) entry which is preliminary data.</text>
</comment>
<keyword evidence="5" id="KW-0676">Redox-active center</keyword>
<keyword evidence="4" id="KW-1015">Disulfide bond</keyword>
<organism evidence="7 8">
    <name type="scientific">Dokdonella fugitiva</name>
    <dbReference type="NCBI Taxonomy" id="328517"/>
    <lineage>
        <taxon>Bacteria</taxon>
        <taxon>Pseudomonadati</taxon>
        <taxon>Pseudomonadota</taxon>
        <taxon>Gammaproteobacteria</taxon>
        <taxon>Lysobacterales</taxon>
        <taxon>Rhodanobacteraceae</taxon>
        <taxon>Dokdonella</taxon>
    </lineage>
</organism>
<dbReference type="NCBIfam" id="TIGR00385">
    <property type="entry name" value="dsbE"/>
    <property type="match status" value="1"/>
</dbReference>
<dbReference type="Proteomes" id="UP000294862">
    <property type="component" value="Unassembled WGS sequence"/>
</dbReference>
<dbReference type="InterPro" id="IPR013740">
    <property type="entry name" value="Redoxin"/>
</dbReference>
<name>A0A4V2S2D5_9GAMM</name>
<dbReference type="OrthoDB" id="9799347at2"/>
<dbReference type="AlphaFoldDB" id="A0A4V2S2D5"/>
<evidence type="ECO:0000256" key="4">
    <source>
        <dbReference type="ARBA" id="ARBA00023157"/>
    </source>
</evidence>
<evidence type="ECO:0000256" key="3">
    <source>
        <dbReference type="ARBA" id="ARBA00022748"/>
    </source>
</evidence>
<dbReference type="Pfam" id="PF08534">
    <property type="entry name" value="Redoxin"/>
    <property type="match status" value="1"/>
</dbReference>
<comment type="subcellular location">
    <subcellularLocation>
        <location evidence="1">Cell inner membrane</location>
        <topology evidence="1">Single-pass membrane protein</topology>
        <orientation evidence="1">Periplasmic side</orientation>
    </subcellularLocation>
</comment>
<evidence type="ECO:0000256" key="1">
    <source>
        <dbReference type="ARBA" id="ARBA00004383"/>
    </source>
</evidence>
<evidence type="ECO:0000256" key="5">
    <source>
        <dbReference type="ARBA" id="ARBA00023284"/>
    </source>
</evidence>
<dbReference type="InterPro" id="IPR017937">
    <property type="entry name" value="Thioredoxin_CS"/>
</dbReference>